<evidence type="ECO:0000256" key="2">
    <source>
        <dbReference type="ARBA" id="ARBA00022692"/>
    </source>
</evidence>
<feature type="compositionally biased region" description="Polar residues" evidence="9">
    <location>
        <begin position="802"/>
        <end position="811"/>
    </location>
</feature>
<protein>
    <submittedName>
        <fullName evidence="13">Uncharacterized protein</fullName>
    </submittedName>
</protein>
<name>A0A5J5MIW9_MUNRE</name>
<dbReference type="Proteomes" id="UP000326062">
    <property type="component" value="Chromosome 3"/>
</dbReference>
<keyword evidence="4" id="KW-0677">Repeat</keyword>
<dbReference type="InterPro" id="IPR000884">
    <property type="entry name" value="TSP1_rpt"/>
</dbReference>
<feature type="domain" description="Spondin-like TSP1" evidence="11">
    <location>
        <begin position="587"/>
        <end position="646"/>
    </location>
</feature>
<evidence type="ECO:0000259" key="11">
    <source>
        <dbReference type="Pfam" id="PF19028"/>
    </source>
</evidence>
<sequence>MTRGADGECGERLQREGYMCIYIADSCYCTNTNTNQHHHHHLPPPSPRPPCLFPMEKDILESADFDPLNQEHSPHGLCDNIFWETWTCRFKDINEWQLIKWDIMLFLSQQTLLSRICWWGKDTVCSIHIYIVLVIQLCPTLCNPMNCSPSVSSAHGILQAGILELRISRFSLKIPGSGNTCKSMADSCQCMSSCSEQHWKAVLTYILPSPFPCWMLISHRFCSFSPWSPPIQILRFVETSCDSTSVQFSSVTQSCPTLCCFLMSTLRERRFRFMFEEEGTSGGDGIPVELFQILKDDAVKVLHSICPQIWKTQQWLQDWKRSVFIQSQRKALPKSVQTTAQLHSSHTLRNQRSNCQHRKSKRNWTWNNTLVPNRKRSASRLYITTKLYPCPFLTQSCDPHTMQRRTRHLLRPSVSSRTCAEDSQVRPCLLNENCFQFQYNLTEWSTCQLSENATCGQGFRTRLLSCVRSDGKPVAMDECEQVSQRSRTRFILIPTQGEGRPCPTELTQHKTCPMTPCYSWVLSNWSACKLEGGDCGEGVQTRSLSCVVHNGSISPWTVHVDNALCGEMPFQDSILKQPCSVPCLGDCHLTEWSAWSTCELTCIDGRSFETLGRQSRSRTFIIQSFENQDSCPQQVLETRPCTGGKCYHYTWKASLWNNNERTVWCQRSDGINVTGGCSPQARPAAIRQCNPACRKPFSYCTQGGVCGCEKGYTEIMRSNGLLDYCMKVPGSEDKKADVKILAGKNRPVNSKIHDIFKGWSLQPLDPDGRVKIWVYGVSGGGFLIMIFLVFTSYLVCKKPKPHQSTPPQQKPLTLAYDGDLDM</sequence>
<keyword evidence="14" id="KW-1185">Reference proteome</keyword>
<keyword evidence="2 10" id="KW-0812">Transmembrane</keyword>
<keyword evidence="6 10" id="KW-0472">Membrane</keyword>
<keyword evidence="5 10" id="KW-1133">Transmembrane helix</keyword>
<dbReference type="PANTHER" id="PTHR11311:SF7">
    <property type="entry name" value="THROMBOSPONDIN TYPE-1 DOMAIN-CONTAINING PROTEIN 7B"/>
    <property type="match status" value="1"/>
</dbReference>
<dbReference type="AlphaFoldDB" id="A0A5J5MIW9"/>
<feature type="transmembrane region" description="Helical" evidence="10">
    <location>
        <begin position="772"/>
        <end position="796"/>
    </location>
</feature>
<dbReference type="Pfam" id="PF19030">
    <property type="entry name" value="TSP1_ADAMTS"/>
    <property type="match status" value="1"/>
</dbReference>
<feature type="domain" description="Thrombospondin type-1" evidence="12">
    <location>
        <begin position="691"/>
        <end position="730"/>
    </location>
</feature>
<evidence type="ECO:0000256" key="1">
    <source>
        <dbReference type="ARBA" id="ARBA00004479"/>
    </source>
</evidence>
<dbReference type="SUPFAM" id="SSF82895">
    <property type="entry name" value="TSP-1 type 1 repeat"/>
    <property type="match status" value="3"/>
</dbReference>
<dbReference type="SMART" id="SM00209">
    <property type="entry name" value="TSP1"/>
    <property type="match status" value="3"/>
</dbReference>
<comment type="caution">
    <text evidence="13">The sequence shown here is derived from an EMBL/GenBank/DDBJ whole genome shotgun (WGS) entry which is preliminary data.</text>
</comment>
<feature type="region of interest" description="Disordered" evidence="9">
    <location>
        <begin position="799"/>
        <end position="822"/>
    </location>
</feature>
<evidence type="ECO:0000313" key="13">
    <source>
        <dbReference type="EMBL" id="KAB0380386.1"/>
    </source>
</evidence>
<dbReference type="FunFam" id="2.20.100.10:FF:000018">
    <property type="entry name" value="Thrombospondin type 1 domain containing 7A"/>
    <property type="match status" value="1"/>
</dbReference>
<dbReference type="EMBL" id="VCEB01000003">
    <property type="protein sequence ID" value="KAB0380386.1"/>
    <property type="molecule type" value="Genomic_DNA"/>
</dbReference>
<gene>
    <name evidence="13" type="ORF">FD755_008170</name>
</gene>
<dbReference type="Gene3D" id="2.20.100.10">
    <property type="entry name" value="Thrombospondin type-1 (TSP1) repeat"/>
    <property type="match status" value="1"/>
</dbReference>
<dbReference type="Pfam" id="PF23308">
    <property type="entry name" value="TSP1_TSH7A-B_C"/>
    <property type="match status" value="1"/>
</dbReference>
<evidence type="ECO:0000259" key="12">
    <source>
        <dbReference type="Pfam" id="PF23308"/>
    </source>
</evidence>
<keyword evidence="3" id="KW-0732">Signal</keyword>
<accession>A0A5J5MIW9</accession>
<evidence type="ECO:0000256" key="7">
    <source>
        <dbReference type="ARBA" id="ARBA00023157"/>
    </source>
</evidence>
<evidence type="ECO:0000256" key="5">
    <source>
        <dbReference type="ARBA" id="ARBA00022989"/>
    </source>
</evidence>
<proteinExistence type="predicted"/>
<organism evidence="13 14">
    <name type="scientific">Muntiacus reevesi</name>
    <name type="common">Reeves' muntjac</name>
    <name type="synonym">Cervus reevesi</name>
    <dbReference type="NCBI Taxonomy" id="9886"/>
    <lineage>
        <taxon>Eukaryota</taxon>
        <taxon>Metazoa</taxon>
        <taxon>Chordata</taxon>
        <taxon>Craniata</taxon>
        <taxon>Vertebrata</taxon>
        <taxon>Euteleostomi</taxon>
        <taxon>Mammalia</taxon>
        <taxon>Eutheria</taxon>
        <taxon>Laurasiatheria</taxon>
        <taxon>Artiodactyla</taxon>
        <taxon>Ruminantia</taxon>
        <taxon>Pecora</taxon>
        <taxon>Cervidae</taxon>
        <taxon>Muntiacinae</taxon>
        <taxon>Muntiacus</taxon>
    </lineage>
</organism>
<dbReference type="InterPro" id="IPR036383">
    <property type="entry name" value="TSP1_rpt_sf"/>
</dbReference>
<dbReference type="InterPro" id="IPR044004">
    <property type="entry name" value="TSP1_spondin_dom"/>
</dbReference>
<dbReference type="GO" id="GO:0005886">
    <property type="term" value="C:plasma membrane"/>
    <property type="evidence" value="ECO:0007669"/>
    <property type="project" value="TreeGrafter"/>
</dbReference>
<reference evidence="13 14" key="1">
    <citation type="submission" date="2019-06" db="EMBL/GenBank/DDBJ databases">
        <title>Discovery of a novel chromosome fission-fusion reversal in muntjac.</title>
        <authorList>
            <person name="Mudd A.B."/>
            <person name="Bredeson J.V."/>
            <person name="Baum R."/>
            <person name="Hockemeyer D."/>
            <person name="Rokhsar D.S."/>
        </authorList>
    </citation>
    <scope>NUCLEOTIDE SEQUENCE [LARGE SCALE GENOMIC DNA]</scope>
    <source>
        <strain evidence="13">UCam_UCB_Mr</strain>
        <tissue evidence="13">Fibroblast cell line</tissue>
    </source>
</reference>
<evidence type="ECO:0000256" key="3">
    <source>
        <dbReference type="ARBA" id="ARBA00022729"/>
    </source>
</evidence>
<evidence type="ECO:0000256" key="4">
    <source>
        <dbReference type="ARBA" id="ARBA00022737"/>
    </source>
</evidence>
<keyword evidence="8" id="KW-0325">Glycoprotein</keyword>
<evidence type="ECO:0000256" key="6">
    <source>
        <dbReference type="ARBA" id="ARBA00023136"/>
    </source>
</evidence>
<dbReference type="InterPro" id="IPR056991">
    <property type="entry name" value="TSP1_TSH7A-B_C"/>
</dbReference>
<evidence type="ECO:0000256" key="8">
    <source>
        <dbReference type="ARBA" id="ARBA00023180"/>
    </source>
</evidence>
<evidence type="ECO:0000313" key="14">
    <source>
        <dbReference type="Proteomes" id="UP000326062"/>
    </source>
</evidence>
<comment type="subcellular location">
    <subcellularLocation>
        <location evidence="1">Membrane</location>
        <topology evidence="1">Single-pass type I membrane protein</topology>
    </subcellularLocation>
</comment>
<evidence type="ECO:0000256" key="9">
    <source>
        <dbReference type="SAM" id="MobiDB-lite"/>
    </source>
</evidence>
<evidence type="ECO:0000256" key="10">
    <source>
        <dbReference type="SAM" id="Phobius"/>
    </source>
</evidence>
<dbReference type="InterPro" id="IPR051418">
    <property type="entry name" value="Spondin/Thrombospondin_T1"/>
</dbReference>
<keyword evidence="7" id="KW-1015">Disulfide bond</keyword>
<dbReference type="PROSITE" id="PS50092">
    <property type="entry name" value="TSP1"/>
    <property type="match status" value="3"/>
</dbReference>
<dbReference type="GO" id="GO:0030036">
    <property type="term" value="P:actin cytoskeleton organization"/>
    <property type="evidence" value="ECO:0007669"/>
    <property type="project" value="TreeGrafter"/>
</dbReference>
<dbReference type="Pfam" id="PF19028">
    <property type="entry name" value="TSP1_spondin"/>
    <property type="match status" value="1"/>
</dbReference>
<dbReference type="PANTHER" id="PTHR11311">
    <property type="entry name" value="SPONDIN"/>
    <property type="match status" value="1"/>
</dbReference>